<evidence type="ECO:0000313" key="4">
    <source>
        <dbReference type="Proteomes" id="UP000486602"/>
    </source>
</evidence>
<reference evidence="3 4" key="1">
    <citation type="submission" date="2020-02" db="EMBL/GenBank/DDBJ databases">
        <title>Out from the shadows clarifying the taxonomy of the family Cryomorphaceae and related taxa by utilizing the GTDB taxonomic framework.</title>
        <authorList>
            <person name="Bowman J.P."/>
        </authorList>
    </citation>
    <scope>NUCLEOTIDE SEQUENCE [LARGE SCALE GENOMIC DNA]</scope>
    <source>
        <strain evidence="3 4">QSSC 1-22</strain>
    </source>
</reference>
<sequence length="324" mass="36633">MKQVDNLLSEIAEKPEKLTAPSDKKSTVTGAKGTIIYVDPNQLETVDGSPLGDDIQIELLEMTDNSSMLMNNTQTVSNGQILVTGGAYYLNMTSDGNQLRMKQGKGLEVEFPKLTEDEMGLFLGERDSLGQINWIQAEQNFNSKDLEVPEEPKPKKTTKKETYSEIDLILGYIENKEVEPLTKEEIEEYERQKREYETASKTYESVELMNFGWINCDRFWNDPSPNTDIQLLVNNDSLSGARMYAVFSDINSVVTAYYWQGMQDTASFKNVPIGKDLTIIALSAKNETPFIFETTINTATDKQVQIEFMVTTQAEIKEKMKGMN</sequence>
<evidence type="ECO:0000313" key="3">
    <source>
        <dbReference type="EMBL" id="NEN25699.1"/>
    </source>
</evidence>
<dbReference type="RefSeq" id="WP_163287148.1">
    <property type="nucleotide sequence ID" value="NZ_JAAGVY010000071.1"/>
</dbReference>
<accession>A0A7K3WVH3</accession>
<name>A0A7K3WVH3_9FLAO</name>
<comment type="caution">
    <text evidence="3">The sequence shown here is derived from an EMBL/GenBank/DDBJ whole genome shotgun (WGS) entry which is preliminary data.</text>
</comment>
<feature type="coiled-coil region" evidence="1">
    <location>
        <begin position="179"/>
        <end position="209"/>
    </location>
</feature>
<gene>
    <name evidence="3" type="ORF">G3O08_19605</name>
</gene>
<keyword evidence="1" id="KW-0175">Coiled coil</keyword>
<dbReference type="Proteomes" id="UP000486602">
    <property type="component" value="Unassembled WGS sequence"/>
</dbReference>
<evidence type="ECO:0000256" key="2">
    <source>
        <dbReference type="SAM" id="MobiDB-lite"/>
    </source>
</evidence>
<dbReference type="AlphaFoldDB" id="A0A7K3WVH3"/>
<proteinExistence type="predicted"/>
<feature type="region of interest" description="Disordered" evidence="2">
    <location>
        <begin position="1"/>
        <end position="27"/>
    </location>
</feature>
<dbReference type="EMBL" id="JAAGVY010000071">
    <property type="protein sequence ID" value="NEN25699.1"/>
    <property type="molecule type" value="Genomic_DNA"/>
</dbReference>
<organism evidence="3 4">
    <name type="scientific">Cryomorpha ignava</name>
    <dbReference type="NCBI Taxonomy" id="101383"/>
    <lineage>
        <taxon>Bacteria</taxon>
        <taxon>Pseudomonadati</taxon>
        <taxon>Bacteroidota</taxon>
        <taxon>Flavobacteriia</taxon>
        <taxon>Flavobacteriales</taxon>
        <taxon>Cryomorphaceae</taxon>
        <taxon>Cryomorpha</taxon>
    </lineage>
</organism>
<keyword evidence="4" id="KW-1185">Reference proteome</keyword>
<evidence type="ECO:0000256" key="1">
    <source>
        <dbReference type="SAM" id="Coils"/>
    </source>
</evidence>
<protein>
    <submittedName>
        <fullName evidence="3">Uncharacterized protein</fullName>
    </submittedName>
</protein>
<feature type="compositionally biased region" description="Basic and acidic residues" evidence="2">
    <location>
        <begin position="11"/>
        <end position="26"/>
    </location>
</feature>